<dbReference type="SMART" id="SM00554">
    <property type="entry name" value="FAS1"/>
    <property type="match status" value="4"/>
</dbReference>
<feature type="domain" description="EMI" evidence="4">
    <location>
        <begin position="39"/>
        <end position="93"/>
    </location>
</feature>
<keyword evidence="2" id="KW-1015">Disulfide bond</keyword>
<dbReference type="SUPFAM" id="SSF82153">
    <property type="entry name" value="FAS1 domain"/>
    <property type="match status" value="4"/>
</dbReference>
<dbReference type="EMBL" id="KQ414666">
    <property type="protein sequence ID" value="KOC64920.1"/>
    <property type="molecule type" value="Genomic_DNA"/>
</dbReference>
<evidence type="ECO:0000259" key="4">
    <source>
        <dbReference type="PROSITE" id="PS51041"/>
    </source>
</evidence>
<evidence type="ECO:0000256" key="2">
    <source>
        <dbReference type="ARBA" id="ARBA00023157"/>
    </source>
</evidence>
<proteinExistence type="predicted"/>
<organism evidence="5 6">
    <name type="scientific">Habropoda laboriosa</name>
    <dbReference type="NCBI Taxonomy" id="597456"/>
    <lineage>
        <taxon>Eukaryota</taxon>
        <taxon>Metazoa</taxon>
        <taxon>Ecdysozoa</taxon>
        <taxon>Arthropoda</taxon>
        <taxon>Hexapoda</taxon>
        <taxon>Insecta</taxon>
        <taxon>Pterygota</taxon>
        <taxon>Neoptera</taxon>
        <taxon>Endopterygota</taxon>
        <taxon>Hymenoptera</taxon>
        <taxon>Apocrita</taxon>
        <taxon>Aculeata</taxon>
        <taxon>Apoidea</taxon>
        <taxon>Anthophila</taxon>
        <taxon>Apidae</taxon>
        <taxon>Habropoda</taxon>
    </lineage>
</organism>
<dbReference type="OrthoDB" id="286301at2759"/>
<dbReference type="SMART" id="SM00651">
    <property type="entry name" value="Sm"/>
    <property type="match status" value="1"/>
</dbReference>
<dbReference type="PROSITE" id="PS50213">
    <property type="entry name" value="FAS1"/>
    <property type="match status" value="4"/>
</dbReference>
<dbReference type="InterPro" id="IPR011489">
    <property type="entry name" value="EMI_domain"/>
</dbReference>
<dbReference type="PROSITE" id="PS51041">
    <property type="entry name" value="EMI"/>
    <property type="match status" value="1"/>
</dbReference>
<evidence type="ECO:0000313" key="5">
    <source>
        <dbReference type="EMBL" id="KOC64920.1"/>
    </source>
</evidence>
<protein>
    <submittedName>
        <fullName evidence="5">Transforming growth factor-beta-induced protein ig-h3</fullName>
    </submittedName>
</protein>
<name>A0A0L7R221_9HYME</name>
<dbReference type="CDD" id="cd01733">
    <property type="entry name" value="LSm10"/>
    <property type="match status" value="1"/>
</dbReference>
<dbReference type="InterPro" id="IPR001163">
    <property type="entry name" value="Sm_dom_euk/arc"/>
</dbReference>
<evidence type="ECO:0000256" key="1">
    <source>
        <dbReference type="ARBA" id="ARBA00022729"/>
    </source>
</evidence>
<evidence type="ECO:0000259" key="3">
    <source>
        <dbReference type="PROSITE" id="PS50213"/>
    </source>
</evidence>
<feature type="domain" description="FAS1" evidence="3">
    <location>
        <begin position="507"/>
        <end position="626"/>
    </location>
</feature>
<reference evidence="5 6" key="1">
    <citation type="submission" date="2015-07" db="EMBL/GenBank/DDBJ databases">
        <title>The genome of Habropoda laboriosa.</title>
        <authorList>
            <person name="Pan H."/>
            <person name="Kapheim K."/>
        </authorList>
    </citation>
    <scope>NUCLEOTIDE SEQUENCE [LARGE SCALE GENOMIC DNA]</scope>
    <source>
        <strain evidence="5">0110345459</strain>
    </source>
</reference>
<accession>A0A0L7R221</accession>
<feature type="domain" description="FAS1" evidence="3">
    <location>
        <begin position="372"/>
        <end position="503"/>
    </location>
</feature>
<dbReference type="InterPro" id="IPR000782">
    <property type="entry name" value="FAS1_domain"/>
</dbReference>
<dbReference type="InterPro" id="IPR010920">
    <property type="entry name" value="LSM_dom_sf"/>
</dbReference>
<dbReference type="Pfam" id="PF01423">
    <property type="entry name" value="LSM"/>
    <property type="match status" value="1"/>
</dbReference>
<dbReference type="STRING" id="597456.A0A0L7R221"/>
<feature type="non-terminal residue" evidence="5">
    <location>
        <position position="1"/>
    </location>
</feature>
<dbReference type="InterPro" id="IPR050904">
    <property type="entry name" value="Adhesion/Biosynth-related"/>
</dbReference>
<keyword evidence="6" id="KW-1185">Reference proteome</keyword>
<feature type="domain" description="FAS1" evidence="3">
    <location>
        <begin position="237"/>
        <end position="368"/>
    </location>
</feature>
<dbReference type="InterPro" id="IPR036378">
    <property type="entry name" value="FAS1_dom_sf"/>
</dbReference>
<dbReference type="SUPFAM" id="SSF50182">
    <property type="entry name" value="Sm-like ribonucleoproteins"/>
    <property type="match status" value="1"/>
</dbReference>
<dbReference type="PANTHER" id="PTHR10900">
    <property type="entry name" value="PERIOSTIN-RELATED"/>
    <property type="match status" value="1"/>
</dbReference>
<keyword evidence="1" id="KW-0732">Signal</keyword>
<dbReference type="AlphaFoldDB" id="A0A0L7R221"/>
<dbReference type="Pfam" id="PF02469">
    <property type="entry name" value="Fasciclin"/>
    <property type="match status" value="4"/>
</dbReference>
<dbReference type="Gene3D" id="2.30.30.100">
    <property type="match status" value="1"/>
</dbReference>
<gene>
    <name evidence="5" type="ORF">WH47_04509</name>
</gene>
<feature type="domain" description="FAS1" evidence="3">
    <location>
        <begin position="96"/>
        <end position="230"/>
    </location>
</feature>
<dbReference type="Proteomes" id="UP000053825">
    <property type="component" value="Unassembled WGS sequence"/>
</dbReference>
<dbReference type="Gene3D" id="2.30.180.10">
    <property type="entry name" value="FAS1 domain"/>
    <property type="match status" value="4"/>
</dbReference>
<sequence length="753" mass="86271">KNMLSEIIPKILILLTAINVVYAYRKSSWWNGENAQRQGPNVCAVEVNDDISYTYYTESQEWNPRKICGKPTFVKYECCAGYYRVPGRPGCTGVKPLINLIETTRRVGSTKFAKLMESSRFAEELRSGPPLTIFVPSDDAFENYLKLKGIRQDWLYDGNRYVNLIANHIIDRRLLSNQWQVNVLIPSRLQGNVLRINKFSSGMETVNCHRIIRKDQIASNGVVHVIDGVLDLALAQNSDIIELASSDGRFEIFTKALENSELGNRIRFSEIPCTIFAPTDDAFHNIPEKQLSDMFENPDALNALIAHHIVTHPVCVPNIISEYRADTMQRQELTLNCGAHGPIVDNANLQSEMYHGKNGLMYVLDRVLLPDRAKTVLDVLNEEGLRTFSEIIKTAELEETLRHLKHFTMFAPSETAMYSLPNQQLVELGRNQKSARDFVLNHVVTGTYFTNEISSNQVARTLEIGVPLRFQVYRSNFGIENALIIKADRECSNGVLHVISHILHPAQESLDYILKREGNFSIWLDAMERIKNVQPQIYDQFKRENSSCTYFVPSDEAFRQLGSAKLQKLLEDRNYLSKTLQNHIVDNMLLSESFIPNLQYTVNDATLVKSDILNKAGIAHEINTVLLPDQCSSNYRRQHDGSMRKRYNFFNSLAILLKAVENERTTIDLRNEASIYGIVEQADAFMNVVMRNCVFTDPRGDSYSYDMFFVQARNIRFVHIPPKVRVIFKYLFFRNIFNKIVLRVSLIFDYNIA</sequence>
<evidence type="ECO:0000313" key="6">
    <source>
        <dbReference type="Proteomes" id="UP000053825"/>
    </source>
</evidence>
<dbReference type="FunFam" id="2.30.180.10:FF:000032">
    <property type="entry name" value="Fasciclin domain-containing protein, putative"/>
    <property type="match status" value="1"/>
</dbReference>
<dbReference type="PANTHER" id="PTHR10900:SF114">
    <property type="entry name" value="FAS1 DOMAIN-CONTAINING PROTEIN"/>
    <property type="match status" value="1"/>
</dbReference>